<dbReference type="FunFam" id="3.40.50.2000:FF:000060">
    <property type="entry name" value="Glycosyltransferase"/>
    <property type="match status" value="1"/>
</dbReference>
<evidence type="ECO:0000256" key="4">
    <source>
        <dbReference type="RuleBase" id="RU362057"/>
    </source>
</evidence>
<dbReference type="InterPro" id="IPR002213">
    <property type="entry name" value="UDP_glucos_trans"/>
</dbReference>
<proteinExistence type="inferred from homology"/>
<evidence type="ECO:0000256" key="3">
    <source>
        <dbReference type="RuleBase" id="RU003718"/>
    </source>
</evidence>
<dbReference type="Gene3D" id="3.40.50.2000">
    <property type="entry name" value="Glycogen Phosphorylase B"/>
    <property type="match status" value="2"/>
</dbReference>
<comment type="similarity">
    <text evidence="1 3">Belongs to the UDP-glycosyltransferase family.</text>
</comment>
<evidence type="ECO:0000313" key="5">
    <source>
        <dbReference type="EMBL" id="KAJ4792675.1"/>
    </source>
</evidence>
<dbReference type="PANTHER" id="PTHR48047">
    <property type="entry name" value="GLYCOSYLTRANSFERASE"/>
    <property type="match status" value="1"/>
</dbReference>
<protein>
    <recommendedName>
        <fullName evidence="4">Glycosyltransferase</fullName>
        <ecNumber evidence="4">2.4.1.-</ecNumber>
    </recommendedName>
</protein>
<dbReference type="PANTHER" id="PTHR48047:SF236">
    <property type="entry name" value="UDP-GLYCOSYLTRANSFERASE 90A1"/>
    <property type="match status" value="1"/>
</dbReference>
<evidence type="ECO:0000313" key="6">
    <source>
        <dbReference type="Proteomes" id="UP001140206"/>
    </source>
</evidence>
<keyword evidence="6" id="KW-1185">Reference proteome</keyword>
<dbReference type="SUPFAM" id="SSF53756">
    <property type="entry name" value="UDP-Glycosyltransferase/glycogen phosphorylase"/>
    <property type="match status" value="1"/>
</dbReference>
<evidence type="ECO:0000256" key="2">
    <source>
        <dbReference type="ARBA" id="ARBA00022679"/>
    </source>
</evidence>
<sequence length="497" mass="54921">MATKENVVIFPFMAKGHTIPLLHLAAFLSSHHGHLAINLITTPGNASFFHRHLPSHKHPNISILSLPFPSFPPLPPGIESTDTLPSASLFPTFLNATTLFHSPFRQLLSNLSPLPICIISDFFLGWTLPVANEFNIPRIVFHGMSVFSMAMNKSLKYNMPKDDQPFTVPGTPPSLLLTRDDIPDAITKFSKVDDPEIKFYLNHVFAMDGVGDTDCSSQGILVNSFIELEQEYVKLFESFYRKGARAWLVGPLCTLAGNLLNEEISDEEGCLTWLDEREKNHNSVLYVSFGTQTHVSHEQLDEVAHGLIASGYPFIWVLRSKTWTPPQSLVPDISTRGKIVRGWVPQKQVLEHAATGAFLSHCGWNSVLESISCGVPILCWPMISEQPLNGKHVVDILGAGVRIGAKRDEIVSREAVENGVKRVMEDDKVRENTAMLQRAAGKAVAEGGSSQVELSQLFNELSCSGRCARDNKRKCVDSCSEGGFEECVSERASLMTI</sequence>
<dbReference type="AlphaFoldDB" id="A0AAV8FM42"/>
<gene>
    <name evidence="5" type="ORF">LUZ62_043921</name>
</gene>
<keyword evidence="3" id="KW-0328">Glycosyltransferase</keyword>
<dbReference type="EC" id="2.4.1.-" evidence="4"/>
<dbReference type="Proteomes" id="UP001140206">
    <property type="component" value="Chromosome 2"/>
</dbReference>
<name>A0AAV8FM42_9POAL</name>
<dbReference type="Pfam" id="PF00201">
    <property type="entry name" value="UDPGT"/>
    <property type="match status" value="1"/>
</dbReference>
<dbReference type="GO" id="GO:0035251">
    <property type="term" value="F:UDP-glucosyltransferase activity"/>
    <property type="evidence" value="ECO:0007669"/>
    <property type="project" value="TreeGrafter"/>
</dbReference>
<keyword evidence="2 3" id="KW-0808">Transferase</keyword>
<dbReference type="EMBL" id="JAMFTS010000002">
    <property type="protein sequence ID" value="KAJ4792675.1"/>
    <property type="molecule type" value="Genomic_DNA"/>
</dbReference>
<dbReference type="CDD" id="cd03784">
    <property type="entry name" value="GT1_Gtf-like"/>
    <property type="match status" value="1"/>
</dbReference>
<comment type="caution">
    <text evidence="5">The sequence shown here is derived from an EMBL/GenBank/DDBJ whole genome shotgun (WGS) entry which is preliminary data.</text>
</comment>
<dbReference type="InterPro" id="IPR035595">
    <property type="entry name" value="UDP_glycos_trans_CS"/>
</dbReference>
<evidence type="ECO:0000256" key="1">
    <source>
        <dbReference type="ARBA" id="ARBA00009995"/>
    </source>
</evidence>
<reference evidence="5" key="1">
    <citation type="submission" date="2022-08" db="EMBL/GenBank/DDBJ databases">
        <authorList>
            <person name="Marques A."/>
        </authorList>
    </citation>
    <scope>NUCLEOTIDE SEQUENCE</scope>
    <source>
        <strain evidence="5">RhyPub2mFocal</strain>
        <tissue evidence="5">Leaves</tissue>
    </source>
</reference>
<dbReference type="PROSITE" id="PS00375">
    <property type="entry name" value="UDPGT"/>
    <property type="match status" value="1"/>
</dbReference>
<accession>A0AAV8FM42</accession>
<organism evidence="5 6">
    <name type="scientific">Rhynchospora pubera</name>
    <dbReference type="NCBI Taxonomy" id="906938"/>
    <lineage>
        <taxon>Eukaryota</taxon>
        <taxon>Viridiplantae</taxon>
        <taxon>Streptophyta</taxon>
        <taxon>Embryophyta</taxon>
        <taxon>Tracheophyta</taxon>
        <taxon>Spermatophyta</taxon>
        <taxon>Magnoliopsida</taxon>
        <taxon>Liliopsida</taxon>
        <taxon>Poales</taxon>
        <taxon>Cyperaceae</taxon>
        <taxon>Cyperoideae</taxon>
        <taxon>Rhynchosporeae</taxon>
        <taxon>Rhynchospora</taxon>
    </lineage>
</organism>